<accession>A0A846RR62</accession>
<sequence>MTALTGFSSPARPEGFDALLIVVGRWLVSAGEQLAAGHSTAARHTTYEEHSRDVAATRHSGLWL</sequence>
<feature type="region of interest" description="Disordered" evidence="1">
    <location>
        <begin position="38"/>
        <end position="64"/>
    </location>
</feature>
<gene>
    <name evidence="2" type="ORF">BJ994_002138</name>
</gene>
<evidence type="ECO:0000313" key="3">
    <source>
        <dbReference type="Proteomes" id="UP000547458"/>
    </source>
</evidence>
<comment type="caution">
    <text evidence="2">The sequence shown here is derived from an EMBL/GenBank/DDBJ whole genome shotgun (WGS) entry which is preliminary data.</text>
</comment>
<feature type="compositionally biased region" description="Basic and acidic residues" evidence="1">
    <location>
        <begin position="45"/>
        <end position="56"/>
    </location>
</feature>
<keyword evidence="3" id="KW-1185">Reference proteome</keyword>
<evidence type="ECO:0000313" key="2">
    <source>
        <dbReference type="EMBL" id="NJC23062.1"/>
    </source>
</evidence>
<organism evidence="2 3">
    <name type="scientific">Arthrobacter pigmenti</name>
    <dbReference type="NCBI Taxonomy" id="271432"/>
    <lineage>
        <taxon>Bacteria</taxon>
        <taxon>Bacillati</taxon>
        <taxon>Actinomycetota</taxon>
        <taxon>Actinomycetes</taxon>
        <taxon>Micrococcales</taxon>
        <taxon>Micrococcaceae</taxon>
        <taxon>Arthrobacter</taxon>
    </lineage>
</organism>
<dbReference type="AlphaFoldDB" id="A0A846RR62"/>
<dbReference type="EMBL" id="JAATJL010000001">
    <property type="protein sequence ID" value="NJC23062.1"/>
    <property type="molecule type" value="Genomic_DNA"/>
</dbReference>
<protein>
    <submittedName>
        <fullName evidence="2">Uncharacterized protein</fullName>
    </submittedName>
</protein>
<name>A0A846RR62_9MICC</name>
<evidence type="ECO:0000256" key="1">
    <source>
        <dbReference type="SAM" id="MobiDB-lite"/>
    </source>
</evidence>
<dbReference type="Proteomes" id="UP000547458">
    <property type="component" value="Unassembled WGS sequence"/>
</dbReference>
<dbReference type="RefSeq" id="WP_167994010.1">
    <property type="nucleotide sequence ID" value="NZ_JAATJL010000001.1"/>
</dbReference>
<proteinExistence type="predicted"/>
<reference evidence="2 3" key="1">
    <citation type="submission" date="2020-03" db="EMBL/GenBank/DDBJ databases">
        <title>Sequencing the genomes of 1000 actinobacteria strains.</title>
        <authorList>
            <person name="Klenk H.-P."/>
        </authorList>
    </citation>
    <scope>NUCLEOTIDE SEQUENCE [LARGE SCALE GENOMIC DNA]</scope>
    <source>
        <strain evidence="2 3">DSM 16403</strain>
    </source>
</reference>